<dbReference type="GO" id="GO:0008270">
    <property type="term" value="F:zinc ion binding"/>
    <property type="evidence" value="ECO:0007669"/>
    <property type="project" value="UniProtKB-KW"/>
</dbReference>
<feature type="domain" description="C2H2-type" evidence="9">
    <location>
        <begin position="301"/>
        <end position="329"/>
    </location>
</feature>
<dbReference type="AlphaFoldDB" id="A0A0U5G537"/>
<keyword evidence="3" id="KW-0677">Repeat</keyword>
<dbReference type="InterPro" id="IPR036236">
    <property type="entry name" value="Znf_C2H2_sf"/>
</dbReference>
<evidence type="ECO:0000256" key="3">
    <source>
        <dbReference type="ARBA" id="ARBA00022737"/>
    </source>
</evidence>
<dbReference type="Gene3D" id="3.30.160.60">
    <property type="entry name" value="Classic Zinc Finger"/>
    <property type="match status" value="2"/>
</dbReference>
<dbReference type="InterPro" id="IPR013087">
    <property type="entry name" value="Znf_C2H2_type"/>
</dbReference>
<dbReference type="FunFam" id="3.30.160.60:FF:000100">
    <property type="entry name" value="Zinc finger 45-like"/>
    <property type="match status" value="1"/>
</dbReference>
<gene>
    <name evidence="10" type="ORF">ASPCAL06795</name>
</gene>
<evidence type="ECO:0000256" key="5">
    <source>
        <dbReference type="ARBA" id="ARBA00022833"/>
    </source>
</evidence>
<dbReference type="OMA" id="PLSYCGP"/>
<dbReference type="GO" id="GO:0005634">
    <property type="term" value="C:nucleus"/>
    <property type="evidence" value="ECO:0007669"/>
    <property type="project" value="UniProtKB-SubCell"/>
</dbReference>
<dbReference type="SMART" id="SM00355">
    <property type="entry name" value="ZnF_C2H2"/>
    <property type="match status" value="3"/>
</dbReference>
<evidence type="ECO:0000256" key="1">
    <source>
        <dbReference type="ARBA" id="ARBA00004123"/>
    </source>
</evidence>
<feature type="compositionally biased region" description="Low complexity" evidence="8">
    <location>
        <begin position="368"/>
        <end position="378"/>
    </location>
</feature>
<keyword evidence="6" id="KW-0539">Nucleus</keyword>
<dbReference type="EMBL" id="CDMC01000005">
    <property type="protein sequence ID" value="CEL05678.1"/>
    <property type="molecule type" value="Genomic_DNA"/>
</dbReference>
<dbReference type="STRING" id="454130.A0A0U5G537"/>
<feature type="domain" description="C2H2-type" evidence="9">
    <location>
        <begin position="271"/>
        <end position="298"/>
    </location>
</feature>
<comment type="subcellular location">
    <subcellularLocation>
        <location evidence="1">Nucleus</location>
    </subcellularLocation>
</comment>
<dbReference type="OrthoDB" id="6910977at2759"/>
<evidence type="ECO:0000256" key="7">
    <source>
        <dbReference type="PROSITE-ProRule" id="PRU00042"/>
    </source>
</evidence>
<dbReference type="Proteomes" id="UP000054771">
    <property type="component" value="Unassembled WGS sequence"/>
</dbReference>
<dbReference type="PANTHER" id="PTHR24394">
    <property type="entry name" value="ZINC FINGER PROTEIN"/>
    <property type="match status" value="1"/>
</dbReference>
<evidence type="ECO:0000259" key="9">
    <source>
        <dbReference type="PROSITE" id="PS50157"/>
    </source>
</evidence>
<feature type="region of interest" description="Disordered" evidence="8">
    <location>
        <begin position="356"/>
        <end position="378"/>
    </location>
</feature>
<evidence type="ECO:0000313" key="11">
    <source>
        <dbReference type="Proteomes" id="UP000054771"/>
    </source>
</evidence>
<feature type="compositionally biased region" description="Low complexity" evidence="8">
    <location>
        <begin position="10"/>
        <end position="23"/>
    </location>
</feature>
<keyword evidence="2" id="KW-0479">Metal-binding</keyword>
<feature type="domain" description="C2H2-type" evidence="9">
    <location>
        <begin position="330"/>
        <end position="357"/>
    </location>
</feature>
<dbReference type="SUPFAM" id="SSF57667">
    <property type="entry name" value="beta-beta-alpha zinc fingers"/>
    <property type="match status" value="2"/>
</dbReference>
<evidence type="ECO:0000256" key="6">
    <source>
        <dbReference type="ARBA" id="ARBA00023242"/>
    </source>
</evidence>
<protein>
    <recommendedName>
        <fullName evidence="9">C2H2-type domain-containing protein</fullName>
    </recommendedName>
</protein>
<name>A0A0U5G537_ASPCI</name>
<proteinExistence type="predicted"/>
<keyword evidence="4 7" id="KW-0863">Zinc-finger</keyword>
<dbReference type="PANTHER" id="PTHR24394:SF29">
    <property type="entry name" value="MYONEURIN"/>
    <property type="match status" value="1"/>
</dbReference>
<evidence type="ECO:0000256" key="4">
    <source>
        <dbReference type="ARBA" id="ARBA00022771"/>
    </source>
</evidence>
<accession>A0A0U5G537</accession>
<organism evidence="10 11">
    <name type="scientific">Aspergillus calidoustus</name>
    <dbReference type="NCBI Taxonomy" id="454130"/>
    <lineage>
        <taxon>Eukaryota</taxon>
        <taxon>Fungi</taxon>
        <taxon>Dikarya</taxon>
        <taxon>Ascomycota</taxon>
        <taxon>Pezizomycotina</taxon>
        <taxon>Eurotiomycetes</taxon>
        <taxon>Eurotiomycetidae</taxon>
        <taxon>Eurotiales</taxon>
        <taxon>Aspergillaceae</taxon>
        <taxon>Aspergillus</taxon>
        <taxon>Aspergillus subgen. Nidulantes</taxon>
    </lineage>
</organism>
<feature type="region of interest" description="Disordered" evidence="8">
    <location>
        <begin position="1"/>
        <end position="31"/>
    </location>
</feature>
<sequence length="378" mass="41596">MMNYPSELFQSPSSQPPSSSSSSNNAAPRSLPAYPSISRSAPAFSFPSIDTGLGISYCDMGLGGDHMRQYQPSEHDSADWLGQMMPVTLPYRCSLNTTHLSPATFYDPYSGSETSASPLSYCGPQTMSASPSRGPDLDYGTGHDMDYGTGHDMTTMHTYNFWPGTPRSEPDVQVKEEPNMEYRDGSYQECTKPSMPIPAPDVQLGTNDTPMRLEGFGEMRADIRASAELEVGRDSTAELSAPPSEITFEIALKGVSLPNRGQLKIPPASGLTCTVCGAEFTRRSNCREHMKKHDPSSRKLYPCEDCGKTLGRRTDLKRHIDSVHRGIRRFGCDQCGYRFSRHDTLARHVADGCRRSPVEFSTPKRKSSGSSRKTSSRT</sequence>
<dbReference type="Pfam" id="PF00096">
    <property type="entry name" value="zf-C2H2"/>
    <property type="match status" value="2"/>
</dbReference>
<dbReference type="PROSITE" id="PS00028">
    <property type="entry name" value="ZINC_FINGER_C2H2_1"/>
    <property type="match status" value="2"/>
</dbReference>
<dbReference type="GO" id="GO:0000981">
    <property type="term" value="F:DNA-binding transcription factor activity, RNA polymerase II-specific"/>
    <property type="evidence" value="ECO:0007669"/>
    <property type="project" value="TreeGrafter"/>
</dbReference>
<keyword evidence="5" id="KW-0862">Zinc</keyword>
<keyword evidence="11" id="KW-1185">Reference proteome</keyword>
<dbReference type="PROSITE" id="PS50157">
    <property type="entry name" value="ZINC_FINGER_C2H2_2"/>
    <property type="match status" value="3"/>
</dbReference>
<evidence type="ECO:0000256" key="8">
    <source>
        <dbReference type="SAM" id="MobiDB-lite"/>
    </source>
</evidence>
<reference evidence="11" key="1">
    <citation type="journal article" date="2016" name="Genome Announc.">
        <title>Draft genome sequences of fungus Aspergillus calidoustus.</title>
        <authorList>
            <person name="Horn F."/>
            <person name="Linde J."/>
            <person name="Mattern D.J."/>
            <person name="Walther G."/>
            <person name="Guthke R."/>
            <person name="Scherlach K."/>
            <person name="Martin K."/>
            <person name="Brakhage A.A."/>
            <person name="Petzke L."/>
            <person name="Valiante V."/>
        </authorList>
    </citation>
    <scope>NUCLEOTIDE SEQUENCE [LARGE SCALE GENOMIC DNA]</scope>
    <source>
        <strain evidence="11">SF006504</strain>
    </source>
</reference>
<evidence type="ECO:0000313" key="10">
    <source>
        <dbReference type="EMBL" id="CEL05678.1"/>
    </source>
</evidence>
<evidence type="ECO:0000256" key="2">
    <source>
        <dbReference type="ARBA" id="ARBA00022723"/>
    </source>
</evidence>